<keyword evidence="1" id="KW-1133">Transmembrane helix</keyword>
<name>C4G9A4_9FIRM</name>
<keyword evidence="1" id="KW-0472">Membrane</keyword>
<feature type="transmembrane region" description="Helical" evidence="1">
    <location>
        <begin position="20"/>
        <end position="46"/>
    </location>
</feature>
<evidence type="ECO:0000259" key="2">
    <source>
        <dbReference type="Pfam" id="PF04892"/>
    </source>
</evidence>
<comment type="caution">
    <text evidence="3">The sequence shown here is derived from an EMBL/GenBank/DDBJ whole genome shotgun (WGS) entry which is preliminary data.</text>
</comment>
<feature type="transmembrane region" description="Helical" evidence="1">
    <location>
        <begin position="58"/>
        <end position="81"/>
    </location>
</feature>
<feature type="transmembrane region" description="Helical" evidence="1">
    <location>
        <begin position="149"/>
        <end position="170"/>
    </location>
</feature>
<dbReference type="eggNOG" id="COG4767">
    <property type="taxonomic scope" value="Bacteria"/>
</dbReference>
<feature type="transmembrane region" description="Helical" evidence="1">
    <location>
        <begin position="182"/>
        <end position="199"/>
    </location>
</feature>
<feature type="domain" description="VanZ-like" evidence="2">
    <location>
        <begin position="64"/>
        <end position="199"/>
    </location>
</feature>
<dbReference type="PANTHER" id="PTHR36834">
    <property type="entry name" value="MEMBRANE PROTEIN-RELATED"/>
    <property type="match status" value="1"/>
</dbReference>
<evidence type="ECO:0000256" key="1">
    <source>
        <dbReference type="SAM" id="Phobius"/>
    </source>
</evidence>
<dbReference type="PANTHER" id="PTHR36834:SF1">
    <property type="entry name" value="INTEGRAL MEMBRANE PROTEIN"/>
    <property type="match status" value="1"/>
</dbReference>
<dbReference type="InterPro" id="IPR053150">
    <property type="entry name" value="Teicoplanin_resist-assoc"/>
</dbReference>
<dbReference type="Pfam" id="PF04892">
    <property type="entry name" value="VanZ"/>
    <property type="match status" value="1"/>
</dbReference>
<keyword evidence="4" id="KW-1185">Reference proteome</keyword>
<protein>
    <submittedName>
        <fullName evidence="3">VanZ-like protein</fullName>
    </submittedName>
</protein>
<proteinExistence type="predicted"/>
<keyword evidence="1" id="KW-0812">Transmembrane</keyword>
<reference evidence="3" key="1">
    <citation type="submission" date="2009-04" db="EMBL/GenBank/DDBJ databases">
        <authorList>
            <person name="Weinstock G."/>
            <person name="Sodergren E."/>
            <person name="Clifton S."/>
            <person name="Fulton L."/>
            <person name="Fulton B."/>
            <person name="Courtney L."/>
            <person name="Fronick C."/>
            <person name="Harrison M."/>
            <person name="Strong C."/>
            <person name="Farmer C."/>
            <person name="Delahaunty K."/>
            <person name="Markovic C."/>
            <person name="Hall O."/>
            <person name="Minx P."/>
            <person name="Tomlinson C."/>
            <person name="Mitreva M."/>
            <person name="Nelson J."/>
            <person name="Hou S."/>
            <person name="Wollam A."/>
            <person name="Pepin K.H."/>
            <person name="Johnson M."/>
            <person name="Bhonagiri V."/>
            <person name="Nash W.E."/>
            <person name="Warren W."/>
            <person name="Chinwalla A."/>
            <person name="Mardis E.R."/>
            <person name="Wilson R.K."/>
        </authorList>
    </citation>
    <scope>NUCLEOTIDE SEQUENCE [LARGE SCALE GENOMIC DNA]</scope>
    <source>
        <strain evidence="3">DSM 14600</strain>
    </source>
</reference>
<gene>
    <name evidence="3" type="ORF">GCWU000342_00555</name>
</gene>
<organism evidence="3 4">
    <name type="scientific">Shuttleworthella satelles DSM 14600</name>
    <dbReference type="NCBI Taxonomy" id="626523"/>
    <lineage>
        <taxon>Bacteria</taxon>
        <taxon>Bacillati</taxon>
        <taxon>Bacillota</taxon>
        <taxon>Clostridia</taxon>
        <taxon>Lachnospirales</taxon>
        <taxon>Lachnospiraceae</taxon>
        <taxon>Shuttleworthella</taxon>
    </lineage>
</organism>
<accession>C4G9A4</accession>
<evidence type="ECO:0000313" key="3">
    <source>
        <dbReference type="EMBL" id="EEP29201.1"/>
    </source>
</evidence>
<feature type="transmembrane region" description="Helical" evidence="1">
    <location>
        <begin position="117"/>
        <end position="137"/>
    </location>
</feature>
<dbReference type="HOGENOM" id="CLU_1260729_0_0_9"/>
<dbReference type="AlphaFoldDB" id="C4G9A4"/>
<sequence>MNGIYFRNWTEKRWTGNFTVSWWTMIIDITKELFVLIFILGLLPSCFLKKRLQLQTRFWVILSFLVYVICLAKITLFPVYFFRDEDLRQMKEGVDSYFAFYQLMPLASIRNYLHEGALVQLIGNFLLLSPLSVYTEIFTRRKWKTGKKIALLAFVSVMIEALQLLLNVVSGFPARTADIDDFFLNTSGAVLTLVILVLFRKMLRNHEHFKEALDSLFYD</sequence>
<dbReference type="RefSeq" id="WP_006905589.1">
    <property type="nucleotide sequence ID" value="NZ_GG665866.1"/>
</dbReference>
<dbReference type="Proteomes" id="UP000003494">
    <property type="component" value="Unassembled WGS sequence"/>
</dbReference>
<evidence type="ECO:0000313" key="4">
    <source>
        <dbReference type="Proteomes" id="UP000003494"/>
    </source>
</evidence>
<dbReference type="EMBL" id="ACIP02000001">
    <property type="protein sequence ID" value="EEP29201.1"/>
    <property type="molecule type" value="Genomic_DNA"/>
</dbReference>
<dbReference type="InterPro" id="IPR006976">
    <property type="entry name" value="VanZ-like"/>
</dbReference>